<evidence type="ECO:0000313" key="1">
    <source>
        <dbReference type="EMBL" id="KAE8289456.1"/>
    </source>
</evidence>
<dbReference type="EMBL" id="REGW02000011">
    <property type="protein sequence ID" value="KAE8289456.1"/>
    <property type="molecule type" value="Genomic_DNA"/>
</dbReference>
<protein>
    <submittedName>
        <fullName evidence="1">Uncharacterized protein</fullName>
    </submittedName>
</protein>
<dbReference type="AlphaFoldDB" id="A0A6G0IE33"/>
<keyword evidence="2" id="KW-1185">Reference proteome</keyword>
<dbReference type="Proteomes" id="UP000424527">
    <property type="component" value="Unassembled WGS sequence"/>
</dbReference>
<gene>
    <name evidence="1" type="ORF">D5F01_LYC11157</name>
</gene>
<proteinExistence type="predicted"/>
<comment type="caution">
    <text evidence="1">The sequence shown here is derived from an EMBL/GenBank/DDBJ whole genome shotgun (WGS) entry which is preliminary data.</text>
</comment>
<accession>A0A6G0IE33</accession>
<reference evidence="1 2" key="1">
    <citation type="submission" date="2019-07" db="EMBL/GenBank/DDBJ databases">
        <title>Chromosome genome assembly for large yellow croaker.</title>
        <authorList>
            <person name="Xiao S."/>
        </authorList>
    </citation>
    <scope>NUCLEOTIDE SEQUENCE [LARGE SCALE GENOMIC DNA]</scope>
    <source>
        <strain evidence="1">JMULYC20181020</strain>
        <tissue evidence="1">Muscle</tissue>
    </source>
</reference>
<name>A0A6G0IE33_LARCR</name>
<sequence length="216" mass="24531">MDPLKKVFRAVASYFRGKSRGSKLKDIVLGTSMSTLLSRGKLAWPRPVILYVGQAISFLEYFRATPPKHSRITSGQTKVVIQERKLYKDLGRTVKQGKGLKLVPKEDLARCQVLAQAKIPSLLRNAFKSYCSLFSLTLVSEDIEKAPPRDPKTRYRLFGYLAAYLSSRYGHRTGVLTRMRVKEDAWFTPGRAHKPATGYLEERLRNVRKRNLKAAG</sequence>
<evidence type="ECO:0000313" key="2">
    <source>
        <dbReference type="Proteomes" id="UP000424527"/>
    </source>
</evidence>
<organism evidence="1 2">
    <name type="scientific">Larimichthys crocea</name>
    <name type="common">Large yellow croaker</name>
    <name type="synonym">Pseudosciaena crocea</name>
    <dbReference type="NCBI Taxonomy" id="215358"/>
    <lineage>
        <taxon>Eukaryota</taxon>
        <taxon>Metazoa</taxon>
        <taxon>Chordata</taxon>
        <taxon>Craniata</taxon>
        <taxon>Vertebrata</taxon>
        <taxon>Euteleostomi</taxon>
        <taxon>Actinopterygii</taxon>
        <taxon>Neopterygii</taxon>
        <taxon>Teleostei</taxon>
        <taxon>Neoteleostei</taxon>
        <taxon>Acanthomorphata</taxon>
        <taxon>Eupercaria</taxon>
        <taxon>Sciaenidae</taxon>
        <taxon>Larimichthys</taxon>
    </lineage>
</organism>